<comment type="caution">
    <text evidence="1">The sequence shown here is derived from an EMBL/GenBank/DDBJ whole genome shotgun (WGS) entry which is preliminary data.</text>
</comment>
<dbReference type="Gene3D" id="1.20.910.10">
    <property type="entry name" value="Heme oxygenase-like"/>
    <property type="match status" value="1"/>
</dbReference>
<dbReference type="AlphaFoldDB" id="A0A5B2TF81"/>
<reference evidence="1 2" key="1">
    <citation type="journal article" date="2015" name="Int. J. Syst. Evol. Microbiol.">
        <title>Roseomonas oryzae sp. nov., isolated from paddy rhizosphere soil.</title>
        <authorList>
            <person name="Ramaprasad E.V."/>
            <person name="Sasikala Ch."/>
            <person name="Ramana Ch.V."/>
        </authorList>
    </citation>
    <scope>NUCLEOTIDE SEQUENCE [LARGE SCALE GENOMIC DNA]</scope>
    <source>
        <strain evidence="1 2">KCTC 42542</strain>
    </source>
</reference>
<protein>
    <submittedName>
        <fullName evidence="1">Biliverdin-producing heme oxygenase</fullName>
    </submittedName>
</protein>
<dbReference type="InterPro" id="IPR016084">
    <property type="entry name" value="Haem_Oase-like_multi-hlx"/>
</dbReference>
<sequence length="207" mass="21350">MTAVPGSRRSGPRWHLREATAALHAEADRLGGAHDLSTLPGYARFLGVHARALPGLEAALDAAGLAAMLPDWPRRRRAAALQADLTRLGEPVPAPLPVPPIAPGAAALGAAYVLEGSRLGNTMLLRQAQAGPALAECGAFAYLSHQPGPAGWAGFLALLDQELPDPGSWAAAADGARLAFQVFLDALRTGVTPAAPHPQDIPRVAVS</sequence>
<dbReference type="CDD" id="cd19166">
    <property type="entry name" value="HemeO-bac"/>
    <property type="match status" value="1"/>
</dbReference>
<dbReference type="EMBL" id="VUKA01000004">
    <property type="protein sequence ID" value="KAA2213131.1"/>
    <property type="molecule type" value="Genomic_DNA"/>
</dbReference>
<proteinExistence type="predicted"/>
<organism evidence="1 2">
    <name type="scientific">Teichococcus oryzae</name>
    <dbReference type="NCBI Taxonomy" id="1608942"/>
    <lineage>
        <taxon>Bacteria</taxon>
        <taxon>Pseudomonadati</taxon>
        <taxon>Pseudomonadota</taxon>
        <taxon>Alphaproteobacteria</taxon>
        <taxon>Acetobacterales</taxon>
        <taxon>Roseomonadaceae</taxon>
        <taxon>Roseomonas</taxon>
    </lineage>
</organism>
<gene>
    <name evidence="1" type="ORF">F0Q34_10865</name>
</gene>
<keyword evidence="2" id="KW-1185">Reference proteome</keyword>
<accession>A0A5B2TF81</accession>
<dbReference type="Proteomes" id="UP000322110">
    <property type="component" value="Unassembled WGS sequence"/>
</dbReference>
<name>A0A5B2TF81_9PROT</name>
<dbReference type="RefSeq" id="WP_149812244.1">
    <property type="nucleotide sequence ID" value="NZ_VUKA01000004.1"/>
</dbReference>
<dbReference type="SUPFAM" id="SSF48613">
    <property type="entry name" value="Heme oxygenase-like"/>
    <property type="match status" value="1"/>
</dbReference>
<dbReference type="OrthoDB" id="9149607at2"/>
<evidence type="ECO:0000313" key="1">
    <source>
        <dbReference type="EMBL" id="KAA2213131.1"/>
    </source>
</evidence>
<evidence type="ECO:0000313" key="2">
    <source>
        <dbReference type="Proteomes" id="UP000322110"/>
    </source>
</evidence>